<accession>A0ACC0Y3Y8</accession>
<evidence type="ECO:0000313" key="2">
    <source>
        <dbReference type="Proteomes" id="UP001163603"/>
    </source>
</evidence>
<reference evidence="2" key="1">
    <citation type="journal article" date="2023" name="G3 (Bethesda)">
        <title>Genome assembly and association tests identify interacting loci associated with vigor, precocity, and sex in interspecific pistachio rootstocks.</title>
        <authorList>
            <person name="Palmer W."/>
            <person name="Jacygrad E."/>
            <person name="Sagayaradj S."/>
            <person name="Cavanaugh K."/>
            <person name="Han R."/>
            <person name="Bertier L."/>
            <person name="Beede B."/>
            <person name="Kafkas S."/>
            <person name="Golino D."/>
            <person name="Preece J."/>
            <person name="Michelmore R."/>
        </authorList>
    </citation>
    <scope>NUCLEOTIDE SEQUENCE [LARGE SCALE GENOMIC DNA]</scope>
</reference>
<name>A0ACC0Y3Y8_9ROSI</name>
<dbReference type="EMBL" id="CM047744">
    <property type="protein sequence ID" value="KAJ0028199.1"/>
    <property type="molecule type" value="Genomic_DNA"/>
</dbReference>
<keyword evidence="2" id="KW-1185">Reference proteome</keyword>
<gene>
    <name evidence="1" type="ORF">Pint_35031</name>
</gene>
<organism evidence="1 2">
    <name type="scientific">Pistacia integerrima</name>
    <dbReference type="NCBI Taxonomy" id="434235"/>
    <lineage>
        <taxon>Eukaryota</taxon>
        <taxon>Viridiplantae</taxon>
        <taxon>Streptophyta</taxon>
        <taxon>Embryophyta</taxon>
        <taxon>Tracheophyta</taxon>
        <taxon>Spermatophyta</taxon>
        <taxon>Magnoliopsida</taxon>
        <taxon>eudicotyledons</taxon>
        <taxon>Gunneridae</taxon>
        <taxon>Pentapetalae</taxon>
        <taxon>rosids</taxon>
        <taxon>malvids</taxon>
        <taxon>Sapindales</taxon>
        <taxon>Anacardiaceae</taxon>
        <taxon>Pistacia</taxon>
    </lineage>
</organism>
<comment type="caution">
    <text evidence="1">The sequence shown here is derived from an EMBL/GenBank/DDBJ whole genome shotgun (WGS) entry which is preliminary data.</text>
</comment>
<proteinExistence type="predicted"/>
<evidence type="ECO:0000313" key="1">
    <source>
        <dbReference type="EMBL" id="KAJ0028199.1"/>
    </source>
</evidence>
<protein>
    <submittedName>
        <fullName evidence="1">Uncharacterized protein</fullName>
    </submittedName>
</protein>
<sequence length="59" mass="6340">MDEIMTGASGEVSLDIELFGKYELGRLIGVGAFAKVYHGRNVRTGQSVAIKAVSKQKGR</sequence>
<dbReference type="Proteomes" id="UP001163603">
    <property type="component" value="Chromosome 9"/>
</dbReference>